<dbReference type="FunFam" id="3.30.830.10:FF:000031">
    <property type="entry name" value="Putative zinc metalloprotease"/>
    <property type="match status" value="1"/>
</dbReference>
<dbReference type="EMBL" id="KN739864">
    <property type="protein sequence ID" value="KIH54029.1"/>
    <property type="molecule type" value="Genomic_DNA"/>
</dbReference>
<dbReference type="Proteomes" id="UP000054047">
    <property type="component" value="Unassembled WGS sequence"/>
</dbReference>
<reference evidence="2 3" key="1">
    <citation type="submission" date="2013-12" db="EMBL/GenBank/DDBJ databases">
        <title>Draft genome of the parsitic nematode Ancylostoma duodenale.</title>
        <authorList>
            <person name="Mitreva M."/>
        </authorList>
    </citation>
    <scope>NUCLEOTIDE SEQUENCE [LARGE SCALE GENOMIC DNA]</scope>
    <source>
        <strain evidence="2 3">Zhejiang</strain>
    </source>
</reference>
<dbReference type="InterPro" id="IPR011249">
    <property type="entry name" value="Metalloenz_LuxS/M16"/>
</dbReference>
<dbReference type="SUPFAM" id="SSF63411">
    <property type="entry name" value="LuxS/MPP-like metallohydrolase"/>
    <property type="match status" value="1"/>
</dbReference>
<proteinExistence type="predicted"/>
<feature type="non-terminal residue" evidence="2">
    <location>
        <position position="1"/>
    </location>
</feature>
<accession>A0A0C2G552</accession>
<dbReference type="AlphaFoldDB" id="A0A0C2G552"/>
<gene>
    <name evidence="2" type="ORF">ANCDUO_15827</name>
</gene>
<dbReference type="OrthoDB" id="4953at2759"/>
<sequence>ENLCRLPVAFQRPFSSVHLFPPTESTVHHVICPSDDESTGVVEISWFGCAPTDFKQKAALRVLFDYLSDTSVSPLQREFVLIDNPLSSQVVFGVNQQTTCILNLTSNGVPTDRLDEVEPRLMDEIVTKHLDDQAWDMERMGFIIRQAAVSSMREMEKRPDMSLFFHMFGHQLYDDSVENFSARVNEILRSTALVLTFTLPSAKIELILGLISEPASFWSHLVERYFTKPHVTVIGVPSKRMVAKIAQEEAERLKRQREKLGIDGMRECGEKLRRAIEENSRKPHEELLKGLSVNELEDFNRFSMNVASNMDDPPTSGKTMKFLKQFPFPRQSTAAPPNSLNCFSCSIPTD</sequence>
<dbReference type="Pfam" id="PF05193">
    <property type="entry name" value="Peptidase_M16_C"/>
    <property type="match status" value="1"/>
</dbReference>
<name>A0A0C2G552_9BILA</name>
<evidence type="ECO:0000313" key="2">
    <source>
        <dbReference type="EMBL" id="KIH54029.1"/>
    </source>
</evidence>
<protein>
    <recommendedName>
        <fullName evidence="1">Peptidase M16 C-terminal domain-containing protein</fullName>
    </recommendedName>
</protein>
<dbReference type="PANTHER" id="PTHR43016">
    <property type="entry name" value="PRESEQUENCE PROTEASE"/>
    <property type="match status" value="1"/>
</dbReference>
<evidence type="ECO:0000259" key="1">
    <source>
        <dbReference type="Pfam" id="PF05193"/>
    </source>
</evidence>
<evidence type="ECO:0000313" key="3">
    <source>
        <dbReference type="Proteomes" id="UP000054047"/>
    </source>
</evidence>
<dbReference type="PANTHER" id="PTHR43016:SF16">
    <property type="entry name" value="METALLOPROTEASE, PUTATIVE (AFU_ORTHOLOGUE AFUA_4G07610)-RELATED"/>
    <property type="match status" value="1"/>
</dbReference>
<dbReference type="GO" id="GO:0046872">
    <property type="term" value="F:metal ion binding"/>
    <property type="evidence" value="ECO:0007669"/>
    <property type="project" value="InterPro"/>
</dbReference>
<dbReference type="Gene3D" id="3.30.830.10">
    <property type="entry name" value="Metalloenzyme, LuxS/M16 peptidase-like"/>
    <property type="match status" value="1"/>
</dbReference>
<dbReference type="InterPro" id="IPR007863">
    <property type="entry name" value="Peptidase_M16_C"/>
</dbReference>
<keyword evidence="3" id="KW-1185">Reference proteome</keyword>
<feature type="domain" description="Peptidase M16 C-terminal" evidence="1">
    <location>
        <begin position="24"/>
        <end position="127"/>
    </location>
</feature>
<organism evidence="2 3">
    <name type="scientific">Ancylostoma duodenale</name>
    <dbReference type="NCBI Taxonomy" id="51022"/>
    <lineage>
        <taxon>Eukaryota</taxon>
        <taxon>Metazoa</taxon>
        <taxon>Ecdysozoa</taxon>
        <taxon>Nematoda</taxon>
        <taxon>Chromadorea</taxon>
        <taxon>Rhabditida</taxon>
        <taxon>Rhabditina</taxon>
        <taxon>Rhabditomorpha</taxon>
        <taxon>Strongyloidea</taxon>
        <taxon>Ancylostomatidae</taxon>
        <taxon>Ancylostomatinae</taxon>
        <taxon>Ancylostoma</taxon>
    </lineage>
</organism>